<evidence type="ECO:0000259" key="4">
    <source>
        <dbReference type="PROSITE" id="PS50110"/>
    </source>
</evidence>
<feature type="domain" description="HTH luxR-type" evidence="3">
    <location>
        <begin position="155"/>
        <end position="220"/>
    </location>
</feature>
<dbReference type="InterPro" id="IPR016032">
    <property type="entry name" value="Sig_transdc_resp-reg_C-effctor"/>
</dbReference>
<dbReference type="CDD" id="cd06170">
    <property type="entry name" value="LuxR_C_like"/>
    <property type="match status" value="1"/>
</dbReference>
<protein>
    <submittedName>
        <fullName evidence="5">Response regulator transcription factor</fullName>
    </submittedName>
</protein>
<evidence type="ECO:0000313" key="6">
    <source>
        <dbReference type="Proteomes" id="UP000780875"/>
    </source>
</evidence>
<dbReference type="InterPro" id="IPR000792">
    <property type="entry name" value="Tscrpt_reg_LuxR_C"/>
</dbReference>
<sequence>MSRSGQVKVAIADRHALFAECFGMVLELRNYRYQAVPVPTGPGQSDRMLRRLLASHPDVVVINADLGPHCHAPTIIEALARAGVPVVAVTEGPDEALWGQCLAHGARGVVPKTEPLSALVSAVRRTGNGEPLLRHDERSRLIDVYRHEDAASQLRRERLGTLTTREGEILRHLMAGHTVHEIATRRFVSEATVRTQVKAILGKLDLSSQIAAVAAGRSGNWQSEALPMAG</sequence>
<reference evidence="5 6" key="1">
    <citation type="submission" date="2021-09" db="EMBL/GenBank/DDBJ databases">
        <title>Whole genome sequence of Nocardioides sp. GBK3QG-3.</title>
        <authorList>
            <person name="Tuo L."/>
        </authorList>
    </citation>
    <scope>NUCLEOTIDE SEQUENCE [LARGE SCALE GENOMIC DNA]</scope>
    <source>
        <strain evidence="5 6">GBK3QG-3</strain>
    </source>
</reference>
<dbReference type="PRINTS" id="PR00038">
    <property type="entry name" value="HTHLUXR"/>
</dbReference>
<dbReference type="InterPro" id="IPR001789">
    <property type="entry name" value="Sig_transdc_resp-reg_receiver"/>
</dbReference>
<dbReference type="PANTHER" id="PTHR43214:SF44">
    <property type="entry name" value="TWO-COMPONENT RESPONSE REGULATOR"/>
    <property type="match status" value="1"/>
</dbReference>
<dbReference type="InterPro" id="IPR039420">
    <property type="entry name" value="WalR-like"/>
</dbReference>
<accession>A0ABS7UCI9</accession>
<dbReference type="PROSITE" id="PS50043">
    <property type="entry name" value="HTH_LUXR_2"/>
    <property type="match status" value="1"/>
</dbReference>
<dbReference type="SUPFAM" id="SSF52172">
    <property type="entry name" value="CheY-like"/>
    <property type="match status" value="1"/>
</dbReference>
<dbReference type="SUPFAM" id="SSF46894">
    <property type="entry name" value="C-terminal effector domain of the bipartite response regulators"/>
    <property type="match status" value="1"/>
</dbReference>
<organism evidence="5 6">
    <name type="scientific">Nocardioides mangrovi</name>
    <dbReference type="NCBI Taxonomy" id="2874580"/>
    <lineage>
        <taxon>Bacteria</taxon>
        <taxon>Bacillati</taxon>
        <taxon>Actinomycetota</taxon>
        <taxon>Actinomycetes</taxon>
        <taxon>Propionibacteriales</taxon>
        <taxon>Nocardioidaceae</taxon>
        <taxon>Nocardioides</taxon>
    </lineage>
</organism>
<gene>
    <name evidence="5" type="ORF">K8U61_11195</name>
</gene>
<evidence type="ECO:0000259" key="3">
    <source>
        <dbReference type="PROSITE" id="PS50043"/>
    </source>
</evidence>
<keyword evidence="6" id="KW-1185">Reference proteome</keyword>
<name>A0ABS7UCI9_9ACTN</name>
<dbReference type="RefSeq" id="WP_224123103.1">
    <property type="nucleotide sequence ID" value="NZ_JAIQZJ010000006.1"/>
</dbReference>
<evidence type="ECO:0000256" key="2">
    <source>
        <dbReference type="PROSITE-ProRule" id="PRU00169"/>
    </source>
</evidence>
<dbReference type="Gene3D" id="3.40.50.2300">
    <property type="match status" value="1"/>
</dbReference>
<comment type="caution">
    <text evidence="2">Lacks conserved residue(s) required for the propagation of feature annotation.</text>
</comment>
<proteinExistence type="predicted"/>
<dbReference type="PROSITE" id="PS50110">
    <property type="entry name" value="RESPONSE_REGULATORY"/>
    <property type="match status" value="1"/>
</dbReference>
<dbReference type="SMART" id="SM00421">
    <property type="entry name" value="HTH_LUXR"/>
    <property type="match status" value="1"/>
</dbReference>
<dbReference type="InterPro" id="IPR011006">
    <property type="entry name" value="CheY-like_superfamily"/>
</dbReference>
<dbReference type="PANTHER" id="PTHR43214">
    <property type="entry name" value="TWO-COMPONENT RESPONSE REGULATOR"/>
    <property type="match status" value="1"/>
</dbReference>
<dbReference type="Pfam" id="PF00196">
    <property type="entry name" value="GerE"/>
    <property type="match status" value="1"/>
</dbReference>
<feature type="domain" description="Response regulatory" evidence="4">
    <location>
        <begin position="8"/>
        <end position="127"/>
    </location>
</feature>
<dbReference type="EMBL" id="JAIQZJ010000006">
    <property type="protein sequence ID" value="MBZ5738729.1"/>
    <property type="molecule type" value="Genomic_DNA"/>
</dbReference>
<comment type="caution">
    <text evidence="5">The sequence shown here is derived from an EMBL/GenBank/DDBJ whole genome shotgun (WGS) entry which is preliminary data.</text>
</comment>
<evidence type="ECO:0000313" key="5">
    <source>
        <dbReference type="EMBL" id="MBZ5738729.1"/>
    </source>
</evidence>
<evidence type="ECO:0000256" key="1">
    <source>
        <dbReference type="ARBA" id="ARBA00023125"/>
    </source>
</evidence>
<dbReference type="Proteomes" id="UP000780875">
    <property type="component" value="Unassembled WGS sequence"/>
</dbReference>
<keyword evidence="1" id="KW-0238">DNA-binding</keyword>